<evidence type="ECO:0000313" key="2">
    <source>
        <dbReference type="EMBL" id="SEW30783.1"/>
    </source>
</evidence>
<keyword evidence="1" id="KW-0732">Signal</keyword>
<sequence>MKHTFSFRYLKYSVSFLVFLFSMKAYSQKYENPAKKYSNEYKKYENASCPVPPNTIKNFVYFSRDREAIKDHPFLKIPRFEGAQIMYAWSQLEPEKGKYDFSIIKEDYQYLLSKGKKLFIQLQDTTFDPNAKAVPKYLLTDEYGGGAVIMLKDNGEPDGWTAKRWNENVRKRFALLLEALGKEFDGKIEGINLQETSIGVVKDPTFTPEIYVKSIKANMLALKKAFSKSVTMQYANFMPEEWLPWTDKGYLRSIYKYGQEIGVGLGAPDLMVKKDGHLNHALAMMHESKYTVPLGIAVQDGNYTNDDTNSKAYIKHNNMVPMLSAFAKDFLKVNYMFWVDQKPYFMEDVVPCFSSK</sequence>
<dbReference type="SUPFAM" id="SSF51445">
    <property type="entry name" value="(Trans)glycosidases"/>
    <property type="match status" value="1"/>
</dbReference>
<organism evidence="2 3">
    <name type="scientific">Chryseobacterium wanjuense</name>
    <dbReference type="NCBI Taxonomy" id="356305"/>
    <lineage>
        <taxon>Bacteria</taxon>
        <taxon>Pseudomonadati</taxon>
        <taxon>Bacteroidota</taxon>
        <taxon>Flavobacteriia</taxon>
        <taxon>Flavobacteriales</taxon>
        <taxon>Weeksellaceae</taxon>
        <taxon>Chryseobacterium group</taxon>
        <taxon>Chryseobacterium</taxon>
    </lineage>
</organism>
<dbReference type="EMBL" id="FOIU01000001">
    <property type="protein sequence ID" value="SEW30783.1"/>
    <property type="molecule type" value="Genomic_DNA"/>
</dbReference>
<name>A0A1I0QTT9_9FLAO</name>
<evidence type="ECO:0000256" key="1">
    <source>
        <dbReference type="SAM" id="SignalP"/>
    </source>
</evidence>
<evidence type="ECO:0008006" key="4">
    <source>
        <dbReference type="Google" id="ProtNLM"/>
    </source>
</evidence>
<dbReference type="OrthoDB" id="4047605at2"/>
<feature type="signal peptide" evidence="1">
    <location>
        <begin position="1"/>
        <end position="27"/>
    </location>
</feature>
<dbReference type="STRING" id="356305.SAMN05421841_2166"/>
<dbReference type="InterPro" id="IPR017853">
    <property type="entry name" value="GH"/>
</dbReference>
<evidence type="ECO:0000313" key="3">
    <source>
        <dbReference type="Proteomes" id="UP000199469"/>
    </source>
</evidence>
<dbReference type="RefSeq" id="WP_089792285.1">
    <property type="nucleotide sequence ID" value="NZ_FOIU01000001.1"/>
</dbReference>
<feature type="chain" id="PRO_5011778293" description="Beta-galactosidase" evidence="1">
    <location>
        <begin position="28"/>
        <end position="356"/>
    </location>
</feature>
<keyword evidence="3" id="KW-1185">Reference proteome</keyword>
<dbReference type="AlphaFoldDB" id="A0A1I0QTT9"/>
<dbReference type="Proteomes" id="UP000199469">
    <property type="component" value="Unassembled WGS sequence"/>
</dbReference>
<dbReference type="Gene3D" id="3.20.20.80">
    <property type="entry name" value="Glycosidases"/>
    <property type="match status" value="1"/>
</dbReference>
<protein>
    <recommendedName>
        <fullName evidence="4">Beta-galactosidase</fullName>
    </recommendedName>
</protein>
<proteinExistence type="predicted"/>
<accession>A0A1I0QTT9</accession>
<reference evidence="3" key="1">
    <citation type="submission" date="2016-10" db="EMBL/GenBank/DDBJ databases">
        <authorList>
            <person name="Varghese N."/>
            <person name="Submissions S."/>
        </authorList>
    </citation>
    <scope>NUCLEOTIDE SEQUENCE [LARGE SCALE GENOMIC DNA]</scope>
    <source>
        <strain evidence="3">DSM 17724</strain>
    </source>
</reference>
<gene>
    <name evidence="2" type="ORF">SAMN05421841_2166</name>
</gene>